<keyword evidence="1" id="KW-1133">Transmembrane helix</keyword>
<feature type="transmembrane region" description="Helical" evidence="1">
    <location>
        <begin position="135"/>
        <end position="158"/>
    </location>
</feature>
<dbReference type="Pfam" id="PF12730">
    <property type="entry name" value="ABC2_membrane_4"/>
    <property type="match status" value="1"/>
</dbReference>
<keyword evidence="3" id="KW-1185">Reference proteome</keyword>
<dbReference type="InterPro" id="IPR022294">
    <property type="entry name" value="ABC-transptr_permeasesu"/>
</dbReference>
<keyword evidence="1" id="KW-0472">Membrane</keyword>
<dbReference type="CDD" id="cd21808">
    <property type="entry name" value="ABC-2_lan_permease_MutG"/>
    <property type="match status" value="1"/>
</dbReference>
<sequence>MIELYHYLKSDFYKLRNSSFFWIHVLFPFLGVALVLLYATFAAVNDINKIAVFFQLFAIAYPFVISIVCETIAGQENRAGHYQNILVLRSKTKAILSKFLLLIAAGLLAVLLSIFLFALLLPATGTKLLLPTSSLVLPALILWSSNILLYALSIILAFRFGRTVCIGMGAIGSLLAALLQTGLGTGLWFVLPYGFGIHLSDFALQFALQDLTAVSAELKFGISMCAGMTVLFIVILFVWFLRYEGKCTNE</sequence>
<reference evidence="2 3" key="1">
    <citation type="submission" date="2018-01" db="EMBL/GenBank/DDBJ databases">
        <authorList>
            <person name="Gaut B.S."/>
            <person name="Morton B.R."/>
            <person name="Clegg M.T."/>
            <person name="Duvall M.R."/>
        </authorList>
    </citation>
    <scope>NUCLEOTIDE SEQUENCE [LARGE SCALE GENOMIC DNA]</scope>
    <source>
        <strain evidence="2">GP69</strain>
    </source>
</reference>
<feature type="transmembrane region" description="Helical" evidence="1">
    <location>
        <begin position="21"/>
        <end position="44"/>
    </location>
</feature>
<dbReference type="EMBL" id="OFSM01000015">
    <property type="protein sequence ID" value="SOY30358.1"/>
    <property type="molecule type" value="Genomic_DNA"/>
</dbReference>
<dbReference type="NCBIfam" id="TIGR03733">
    <property type="entry name" value="lanti_perm_MutG"/>
    <property type="match status" value="1"/>
</dbReference>
<feature type="transmembrane region" description="Helical" evidence="1">
    <location>
        <begin position="220"/>
        <end position="241"/>
    </location>
</feature>
<name>A0A2K4ZIQ7_9FIRM</name>
<evidence type="ECO:0000313" key="2">
    <source>
        <dbReference type="EMBL" id="SOY30358.1"/>
    </source>
</evidence>
<feature type="transmembrane region" description="Helical" evidence="1">
    <location>
        <begin position="50"/>
        <end position="69"/>
    </location>
</feature>
<gene>
    <name evidence="2" type="ORF">AMURIS_03085</name>
</gene>
<accession>A0A2K4ZIQ7</accession>
<organism evidence="2 3">
    <name type="scientific">Acetatifactor muris</name>
    <dbReference type="NCBI Taxonomy" id="879566"/>
    <lineage>
        <taxon>Bacteria</taxon>
        <taxon>Bacillati</taxon>
        <taxon>Bacillota</taxon>
        <taxon>Clostridia</taxon>
        <taxon>Lachnospirales</taxon>
        <taxon>Lachnospiraceae</taxon>
        <taxon>Acetatifactor</taxon>
    </lineage>
</organism>
<evidence type="ECO:0000256" key="1">
    <source>
        <dbReference type="SAM" id="Phobius"/>
    </source>
</evidence>
<feature type="transmembrane region" description="Helical" evidence="1">
    <location>
        <begin position="170"/>
        <end position="191"/>
    </location>
</feature>
<dbReference type="Proteomes" id="UP000236311">
    <property type="component" value="Unassembled WGS sequence"/>
</dbReference>
<dbReference type="AlphaFoldDB" id="A0A2K4ZIQ7"/>
<protein>
    <submittedName>
        <fullName evidence="2">ABC-2 family transporter protein</fullName>
    </submittedName>
</protein>
<feature type="transmembrane region" description="Helical" evidence="1">
    <location>
        <begin position="99"/>
        <end position="123"/>
    </location>
</feature>
<keyword evidence="1" id="KW-0812">Transmembrane</keyword>
<dbReference type="RefSeq" id="WP_103240398.1">
    <property type="nucleotide sequence ID" value="NZ_JANJZD010000015.1"/>
</dbReference>
<proteinExistence type="predicted"/>
<evidence type="ECO:0000313" key="3">
    <source>
        <dbReference type="Proteomes" id="UP000236311"/>
    </source>
</evidence>
<dbReference type="OrthoDB" id="1701852at2"/>